<sequence length="49" mass="5398">MSLMCLFENAARNAMCKLSIVFKIKESNGFSDSRGPIIPSLLIMHPKAS</sequence>
<dbReference type="EMBL" id="CP036343">
    <property type="protein sequence ID" value="QDT93139.1"/>
    <property type="molecule type" value="Genomic_DNA"/>
</dbReference>
<reference evidence="1 2" key="1">
    <citation type="submission" date="2019-02" db="EMBL/GenBank/DDBJ databases">
        <title>Deep-cultivation of Planctomycetes and their phenomic and genomic characterization uncovers novel biology.</title>
        <authorList>
            <person name="Wiegand S."/>
            <person name="Jogler M."/>
            <person name="Boedeker C."/>
            <person name="Pinto D."/>
            <person name="Vollmers J."/>
            <person name="Rivas-Marin E."/>
            <person name="Kohn T."/>
            <person name="Peeters S.H."/>
            <person name="Heuer A."/>
            <person name="Rast P."/>
            <person name="Oberbeckmann S."/>
            <person name="Bunk B."/>
            <person name="Jeske O."/>
            <person name="Meyerdierks A."/>
            <person name="Storesund J.E."/>
            <person name="Kallscheuer N."/>
            <person name="Luecker S."/>
            <person name="Lage O.M."/>
            <person name="Pohl T."/>
            <person name="Merkel B.J."/>
            <person name="Hornburger P."/>
            <person name="Mueller R.-W."/>
            <person name="Bruemmer F."/>
            <person name="Labrenz M."/>
            <person name="Spormann A.M."/>
            <person name="Op den Camp H."/>
            <person name="Overmann J."/>
            <person name="Amann R."/>
            <person name="Jetten M.S.M."/>
            <person name="Mascher T."/>
            <person name="Medema M.H."/>
            <person name="Devos D.P."/>
            <person name="Kaster A.-K."/>
            <person name="Ovreas L."/>
            <person name="Rohde M."/>
            <person name="Galperin M.Y."/>
            <person name="Jogler C."/>
        </authorList>
    </citation>
    <scope>NUCLEOTIDE SEQUENCE [LARGE SCALE GENOMIC DNA]</scope>
    <source>
        <strain evidence="1 2">Pan161</strain>
    </source>
</reference>
<dbReference type="Proteomes" id="UP000316855">
    <property type="component" value="Chromosome"/>
</dbReference>
<gene>
    <name evidence="1" type="ORF">Pan161_48140</name>
</gene>
<name>A0A517VJF7_9PLAN</name>
<organism evidence="1 2">
    <name type="scientific">Gimesia algae</name>
    <dbReference type="NCBI Taxonomy" id="2527971"/>
    <lineage>
        <taxon>Bacteria</taxon>
        <taxon>Pseudomonadati</taxon>
        <taxon>Planctomycetota</taxon>
        <taxon>Planctomycetia</taxon>
        <taxon>Planctomycetales</taxon>
        <taxon>Planctomycetaceae</taxon>
        <taxon>Gimesia</taxon>
    </lineage>
</organism>
<keyword evidence="2" id="KW-1185">Reference proteome</keyword>
<dbReference type="AlphaFoldDB" id="A0A517VJF7"/>
<proteinExistence type="predicted"/>
<evidence type="ECO:0000313" key="1">
    <source>
        <dbReference type="EMBL" id="QDT93139.1"/>
    </source>
</evidence>
<accession>A0A517VJF7</accession>
<protein>
    <submittedName>
        <fullName evidence="1">Uncharacterized protein</fullName>
    </submittedName>
</protein>
<evidence type="ECO:0000313" key="2">
    <source>
        <dbReference type="Proteomes" id="UP000316855"/>
    </source>
</evidence>
<dbReference type="KEGG" id="gax:Pan161_48140"/>